<evidence type="ECO:0000313" key="3">
    <source>
        <dbReference type="EMBL" id="MDN4518163.1"/>
    </source>
</evidence>
<dbReference type="SUPFAM" id="SSF55447">
    <property type="entry name" value="CO dehydrogenase flavoprotein C-terminal domain-like"/>
    <property type="match status" value="1"/>
</dbReference>
<dbReference type="InterPro" id="IPR051312">
    <property type="entry name" value="Diverse_Substr_Oxidored"/>
</dbReference>
<dbReference type="Pfam" id="PF03450">
    <property type="entry name" value="CO_deh_flav_C"/>
    <property type="match status" value="1"/>
</dbReference>
<dbReference type="InterPro" id="IPR016166">
    <property type="entry name" value="FAD-bd_PCMH"/>
</dbReference>
<dbReference type="InterPro" id="IPR036683">
    <property type="entry name" value="CO_DH_flav_C_dom_sf"/>
</dbReference>
<keyword evidence="1" id="KW-0560">Oxidoreductase</keyword>
<evidence type="ECO:0000313" key="4">
    <source>
        <dbReference type="Proteomes" id="UP001172687"/>
    </source>
</evidence>
<dbReference type="InterPro" id="IPR016169">
    <property type="entry name" value="FAD-bd_PCMH_sub2"/>
</dbReference>
<evidence type="ECO:0000256" key="1">
    <source>
        <dbReference type="ARBA" id="ARBA00023002"/>
    </source>
</evidence>
<feature type="domain" description="FAD-binding PCMH-type" evidence="2">
    <location>
        <begin position="1"/>
        <end position="222"/>
    </location>
</feature>
<sequence length="327" mass="34529">MRTFEYRRAETVDAAIAEVSAPGARFYAGGSNLLDLMKTGVENPAVLVDVGRLGLDEVTLSDTGAVVIGSGVTNTTAANHALVRSRYPVLSQAILSGATTQIRNMATVGGNLMQRTRCPYFMDPGFDRCNKRDPGSGCAARDGFNREHAVFATDLPCIAVHPSDMAVALTSLDALVHVRGPQGDRAIPIGEFFVLPDVHPDRDNTVAATELITAVELPPNSGPSRGWYLKVRDRHSYAFALVSVAAVLRFDGDVIESAAVALGGVAARPWRVPAAEALLIGRRATMEAFRCAADAALDGAAPLSQKEFKVTLAKNSVVRALTTAAAG</sequence>
<evidence type="ECO:0000259" key="2">
    <source>
        <dbReference type="PROSITE" id="PS51387"/>
    </source>
</evidence>
<reference evidence="3" key="1">
    <citation type="submission" date="2023-07" db="EMBL/GenBank/DDBJ databases">
        <title>Degradation of tert-butanol by M. austroafricanum TBA100.</title>
        <authorList>
            <person name="Helbich S."/>
            <person name="Vainshtein Y."/>
        </authorList>
    </citation>
    <scope>NUCLEOTIDE SEQUENCE</scope>
    <source>
        <strain evidence="3">TBA100</strain>
    </source>
</reference>
<accession>A0ABT8HBM5</accession>
<dbReference type="InterPro" id="IPR036318">
    <property type="entry name" value="FAD-bd_PCMH-like_sf"/>
</dbReference>
<dbReference type="InterPro" id="IPR016167">
    <property type="entry name" value="FAD-bd_PCMH_sub1"/>
</dbReference>
<name>A0ABT8HBM5_MYCAO</name>
<comment type="caution">
    <text evidence="3">The sequence shown here is derived from an EMBL/GenBank/DDBJ whole genome shotgun (WGS) entry which is preliminary data.</text>
</comment>
<dbReference type="PROSITE" id="PS51387">
    <property type="entry name" value="FAD_PCMH"/>
    <property type="match status" value="1"/>
</dbReference>
<organism evidence="3 4">
    <name type="scientific">Mycolicibacterium austroafricanum</name>
    <name type="common">Mycobacterium austroafricanum</name>
    <dbReference type="NCBI Taxonomy" id="39687"/>
    <lineage>
        <taxon>Bacteria</taxon>
        <taxon>Bacillati</taxon>
        <taxon>Actinomycetota</taxon>
        <taxon>Actinomycetes</taxon>
        <taxon>Mycobacteriales</taxon>
        <taxon>Mycobacteriaceae</taxon>
        <taxon>Mycolicibacterium</taxon>
    </lineage>
</organism>
<gene>
    <name evidence="3" type="ORF">QYF68_10030</name>
</gene>
<dbReference type="Proteomes" id="UP001172687">
    <property type="component" value="Unassembled WGS sequence"/>
</dbReference>
<protein>
    <submittedName>
        <fullName evidence="3">Xanthine dehydrogenase family protein subunit M</fullName>
    </submittedName>
</protein>
<dbReference type="Gene3D" id="3.30.465.10">
    <property type="match status" value="2"/>
</dbReference>
<keyword evidence="4" id="KW-1185">Reference proteome</keyword>
<dbReference type="Gene3D" id="3.30.43.10">
    <property type="entry name" value="Uridine Diphospho-n-acetylenolpyruvylglucosamine Reductase, domain 2"/>
    <property type="match status" value="1"/>
</dbReference>
<dbReference type="PANTHER" id="PTHR42659:SF1">
    <property type="entry name" value="OXIDOREDUCTASE"/>
    <property type="match status" value="1"/>
</dbReference>
<dbReference type="Pfam" id="PF00941">
    <property type="entry name" value="FAD_binding_5"/>
    <property type="match status" value="1"/>
</dbReference>
<proteinExistence type="predicted"/>
<dbReference type="SMART" id="SM01092">
    <property type="entry name" value="CO_deh_flav_C"/>
    <property type="match status" value="1"/>
</dbReference>
<dbReference type="InterPro" id="IPR005107">
    <property type="entry name" value="CO_DH_flav_C"/>
</dbReference>
<dbReference type="Gene3D" id="3.30.390.50">
    <property type="entry name" value="CO dehydrogenase flavoprotein, C-terminal domain"/>
    <property type="match status" value="1"/>
</dbReference>
<dbReference type="EMBL" id="JAUHTC010000038">
    <property type="protein sequence ID" value="MDN4518163.1"/>
    <property type="molecule type" value="Genomic_DNA"/>
</dbReference>
<dbReference type="SUPFAM" id="SSF56176">
    <property type="entry name" value="FAD-binding/transporter-associated domain-like"/>
    <property type="match status" value="1"/>
</dbReference>
<dbReference type="PANTHER" id="PTHR42659">
    <property type="entry name" value="XANTHINE DEHYDROGENASE SUBUNIT C-RELATED"/>
    <property type="match status" value="1"/>
</dbReference>
<dbReference type="InterPro" id="IPR002346">
    <property type="entry name" value="Mopterin_DH_FAD-bd"/>
</dbReference>
<dbReference type="RefSeq" id="WP_208676117.1">
    <property type="nucleotide sequence ID" value="NZ_CP070380.1"/>
</dbReference>